<dbReference type="PANTHER" id="PTHR24221:SF654">
    <property type="entry name" value="ATP-BINDING CASSETTE SUB-FAMILY B MEMBER 6"/>
    <property type="match status" value="1"/>
</dbReference>
<dbReference type="InterPro" id="IPR003593">
    <property type="entry name" value="AAA+_ATPase"/>
</dbReference>
<dbReference type="Gene3D" id="1.20.1560.10">
    <property type="entry name" value="ABC transporter type 1, transmembrane domain"/>
    <property type="match status" value="1"/>
</dbReference>
<dbReference type="GO" id="GO:0005524">
    <property type="term" value="F:ATP binding"/>
    <property type="evidence" value="ECO:0007669"/>
    <property type="project" value="UniProtKB-KW"/>
</dbReference>
<dbReference type="SUPFAM" id="SSF90123">
    <property type="entry name" value="ABC transporter transmembrane region"/>
    <property type="match status" value="1"/>
</dbReference>
<dbReference type="InterPro" id="IPR010128">
    <property type="entry name" value="ATPase_T1SS_PrtD-like"/>
</dbReference>
<dbReference type="PROSITE" id="PS50929">
    <property type="entry name" value="ABC_TM1F"/>
    <property type="match status" value="1"/>
</dbReference>
<keyword evidence="5 8" id="KW-1133">Transmembrane helix</keyword>
<accession>A0A2U2BXB8</accession>
<feature type="transmembrane region" description="Helical" evidence="8">
    <location>
        <begin position="70"/>
        <end position="87"/>
    </location>
</feature>
<feature type="region of interest" description="Disordered" evidence="7">
    <location>
        <begin position="583"/>
        <end position="607"/>
    </location>
</feature>
<dbReference type="PROSITE" id="PS50893">
    <property type="entry name" value="ABC_TRANSPORTER_2"/>
    <property type="match status" value="1"/>
</dbReference>
<gene>
    <name evidence="11" type="ORF">DDZ18_03145</name>
</gene>
<evidence type="ECO:0000256" key="2">
    <source>
        <dbReference type="ARBA" id="ARBA00022692"/>
    </source>
</evidence>
<dbReference type="GO" id="GO:0016887">
    <property type="term" value="F:ATP hydrolysis activity"/>
    <property type="evidence" value="ECO:0007669"/>
    <property type="project" value="InterPro"/>
</dbReference>
<dbReference type="GO" id="GO:0140359">
    <property type="term" value="F:ABC-type transporter activity"/>
    <property type="evidence" value="ECO:0007669"/>
    <property type="project" value="InterPro"/>
</dbReference>
<keyword evidence="6 8" id="KW-0472">Membrane</keyword>
<dbReference type="SMART" id="SM00382">
    <property type="entry name" value="AAA"/>
    <property type="match status" value="1"/>
</dbReference>
<keyword evidence="3" id="KW-0547">Nucleotide-binding</keyword>
<keyword evidence="2 8" id="KW-0812">Transmembrane</keyword>
<keyword evidence="4" id="KW-0067">ATP-binding</keyword>
<protein>
    <submittedName>
        <fullName evidence="11">Type I secretion system permease/ATPase</fullName>
    </submittedName>
</protein>
<dbReference type="AlphaFoldDB" id="A0A2U2BXB8"/>
<sequence>MRGRAQIVSQATRSGRTDQTVLDNALRQARPGFIAVGVFSLFLNLLYLTVPLYMLQVFDRVLGSGSRETLLYLTLIALVALLVLGALDAVRANVLTRIGSWLHARSAQTILGATMKARMFRSSFAGQPLRDLQQVQNFCSGPTAGPFFDAPWVPVFIVFLWLLHPWLGLLGIAGAIVMFILALANEIATRKRLHEASESQAKAFDQAQRLSEQYETVHAMGMADALTRRWSVSASAAQSSGVAAAERGGWLAGLSRFVRLGLQVTVLGLGALLVLRGHLSGGAMIAGSIMLGRALSPVEQSIGAWRAFSGARESFGRLQTLLRNFAPGAEPMSLPEPRGQVQVENLFVRAPGTDRLILKNVSLSLNPGQALAVLGPSASGKTTLCRSICGVADPFRGSVRIDGAEHGKWPRSQLGRAIGYLPQEVELFPGTIRENIARMTDAPAEDVLAAARLAGVHEVVLALPDGYDTMIGPGQAQLSGGQRQRIGLARALFGDPKLVVLDEPAAHLDQSGELALARAIERIKRAGAAVVIVSHSRPALELVDNILVLKEGQVDVYDSAEKVLAVLDERRRFLIRRAAERTAAQKHADAAGRTSGPPPPPPGGRAE</sequence>
<dbReference type="InterPro" id="IPR027417">
    <property type="entry name" value="P-loop_NTPase"/>
</dbReference>
<evidence type="ECO:0000256" key="3">
    <source>
        <dbReference type="ARBA" id="ARBA00022741"/>
    </source>
</evidence>
<dbReference type="NCBIfam" id="TIGR01842">
    <property type="entry name" value="type_I_sec_PrtD"/>
    <property type="match status" value="1"/>
</dbReference>
<proteinExistence type="predicted"/>
<evidence type="ECO:0000313" key="11">
    <source>
        <dbReference type="EMBL" id="PWE18614.1"/>
    </source>
</evidence>
<comment type="caution">
    <text evidence="11">The sequence shown here is derived from an EMBL/GenBank/DDBJ whole genome shotgun (WGS) entry which is preliminary data.</text>
</comment>
<feature type="domain" description="ABC transmembrane type-1" evidence="10">
    <location>
        <begin position="34"/>
        <end position="310"/>
    </location>
</feature>
<evidence type="ECO:0000259" key="10">
    <source>
        <dbReference type="PROSITE" id="PS50929"/>
    </source>
</evidence>
<evidence type="ECO:0000256" key="8">
    <source>
        <dbReference type="SAM" id="Phobius"/>
    </source>
</evidence>
<evidence type="ECO:0000256" key="7">
    <source>
        <dbReference type="SAM" id="MobiDB-lite"/>
    </source>
</evidence>
<comment type="subcellular location">
    <subcellularLocation>
        <location evidence="1">Cell membrane</location>
        <topology evidence="1">Multi-pass membrane protein</topology>
    </subcellularLocation>
</comment>
<dbReference type="InterPro" id="IPR036640">
    <property type="entry name" value="ABC1_TM_sf"/>
</dbReference>
<dbReference type="GO" id="GO:0030256">
    <property type="term" value="C:type I protein secretion system complex"/>
    <property type="evidence" value="ECO:0007669"/>
    <property type="project" value="InterPro"/>
</dbReference>
<dbReference type="SUPFAM" id="SSF52540">
    <property type="entry name" value="P-loop containing nucleoside triphosphate hydrolases"/>
    <property type="match status" value="1"/>
</dbReference>
<dbReference type="InterPro" id="IPR039421">
    <property type="entry name" value="Type_1_exporter"/>
</dbReference>
<organism evidence="11 12">
    <name type="scientific">Marinicauda salina</name>
    <dbReference type="NCBI Taxonomy" id="2135793"/>
    <lineage>
        <taxon>Bacteria</taxon>
        <taxon>Pseudomonadati</taxon>
        <taxon>Pseudomonadota</taxon>
        <taxon>Alphaproteobacteria</taxon>
        <taxon>Maricaulales</taxon>
        <taxon>Maricaulaceae</taxon>
        <taxon>Marinicauda</taxon>
    </lineage>
</organism>
<dbReference type="Proteomes" id="UP000245168">
    <property type="component" value="Unassembled WGS sequence"/>
</dbReference>
<feature type="transmembrane region" description="Helical" evidence="8">
    <location>
        <begin position="155"/>
        <end position="184"/>
    </location>
</feature>
<evidence type="ECO:0000256" key="4">
    <source>
        <dbReference type="ARBA" id="ARBA00022840"/>
    </source>
</evidence>
<reference evidence="12" key="1">
    <citation type="submission" date="2018-05" db="EMBL/GenBank/DDBJ databases">
        <authorList>
            <person name="Liu B.-T."/>
        </authorList>
    </citation>
    <scope>NUCLEOTIDE SEQUENCE [LARGE SCALE GENOMIC DNA]</scope>
    <source>
        <strain evidence="12">WD6-1</strain>
    </source>
</reference>
<name>A0A2U2BXB8_9PROT</name>
<dbReference type="InterPro" id="IPR003439">
    <property type="entry name" value="ABC_transporter-like_ATP-bd"/>
</dbReference>
<dbReference type="Gene3D" id="3.40.50.300">
    <property type="entry name" value="P-loop containing nucleotide triphosphate hydrolases"/>
    <property type="match status" value="1"/>
</dbReference>
<evidence type="ECO:0000259" key="9">
    <source>
        <dbReference type="PROSITE" id="PS50893"/>
    </source>
</evidence>
<feature type="compositionally biased region" description="Pro residues" evidence="7">
    <location>
        <begin position="596"/>
        <end position="607"/>
    </location>
</feature>
<dbReference type="GO" id="GO:0005886">
    <property type="term" value="C:plasma membrane"/>
    <property type="evidence" value="ECO:0007669"/>
    <property type="project" value="UniProtKB-SubCell"/>
</dbReference>
<dbReference type="EMBL" id="QEXV01000001">
    <property type="protein sequence ID" value="PWE18614.1"/>
    <property type="molecule type" value="Genomic_DNA"/>
</dbReference>
<dbReference type="PROSITE" id="PS00211">
    <property type="entry name" value="ABC_TRANSPORTER_1"/>
    <property type="match status" value="1"/>
</dbReference>
<evidence type="ECO:0000313" key="12">
    <source>
        <dbReference type="Proteomes" id="UP000245168"/>
    </source>
</evidence>
<evidence type="ECO:0000256" key="6">
    <source>
        <dbReference type="ARBA" id="ARBA00023136"/>
    </source>
</evidence>
<dbReference type="Pfam" id="PF00664">
    <property type="entry name" value="ABC_membrane"/>
    <property type="match status" value="1"/>
</dbReference>
<dbReference type="PANTHER" id="PTHR24221">
    <property type="entry name" value="ATP-BINDING CASSETTE SUB-FAMILY B"/>
    <property type="match status" value="1"/>
</dbReference>
<dbReference type="GO" id="GO:0034040">
    <property type="term" value="F:ATPase-coupled lipid transmembrane transporter activity"/>
    <property type="evidence" value="ECO:0007669"/>
    <property type="project" value="TreeGrafter"/>
</dbReference>
<feature type="domain" description="ABC transporter" evidence="9">
    <location>
        <begin position="341"/>
        <end position="576"/>
    </location>
</feature>
<keyword evidence="12" id="KW-1185">Reference proteome</keyword>
<dbReference type="Pfam" id="PF00005">
    <property type="entry name" value="ABC_tran"/>
    <property type="match status" value="1"/>
</dbReference>
<feature type="transmembrane region" description="Helical" evidence="8">
    <location>
        <begin position="33"/>
        <end position="58"/>
    </location>
</feature>
<dbReference type="GO" id="GO:0030253">
    <property type="term" value="P:protein secretion by the type I secretion system"/>
    <property type="evidence" value="ECO:0007669"/>
    <property type="project" value="InterPro"/>
</dbReference>
<dbReference type="InterPro" id="IPR017871">
    <property type="entry name" value="ABC_transporter-like_CS"/>
</dbReference>
<evidence type="ECO:0000256" key="1">
    <source>
        <dbReference type="ARBA" id="ARBA00004651"/>
    </source>
</evidence>
<evidence type="ECO:0000256" key="5">
    <source>
        <dbReference type="ARBA" id="ARBA00022989"/>
    </source>
</evidence>
<dbReference type="InterPro" id="IPR011527">
    <property type="entry name" value="ABC1_TM_dom"/>
</dbReference>